<organism evidence="8 9">
    <name type="scientific">Aspergillus nanangensis</name>
    <dbReference type="NCBI Taxonomy" id="2582783"/>
    <lineage>
        <taxon>Eukaryota</taxon>
        <taxon>Fungi</taxon>
        <taxon>Dikarya</taxon>
        <taxon>Ascomycota</taxon>
        <taxon>Pezizomycotina</taxon>
        <taxon>Eurotiomycetes</taxon>
        <taxon>Eurotiomycetidae</taxon>
        <taxon>Eurotiales</taxon>
        <taxon>Aspergillaceae</taxon>
        <taxon>Aspergillus</taxon>
        <taxon>Aspergillus subgen. Circumdati</taxon>
    </lineage>
</organism>
<comment type="cofactor">
    <cofactor evidence="1 7">
        <name>heme</name>
        <dbReference type="ChEBI" id="CHEBI:30413"/>
    </cofactor>
</comment>
<dbReference type="GO" id="GO:0005506">
    <property type="term" value="F:iron ion binding"/>
    <property type="evidence" value="ECO:0007669"/>
    <property type="project" value="InterPro"/>
</dbReference>
<gene>
    <name evidence="8" type="ORF">FE257_000077</name>
</gene>
<dbReference type="PANTHER" id="PTHR24305:SF166">
    <property type="entry name" value="CYTOCHROME P450 12A4, MITOCHONDRIAL-RELATED"/>
    <property type="match status" value="1"/>
</dbReference>
<dbReference type="InterPro" id="IPR050121">
    <property type="entry name" value="Cytochrome_P450_monoxygenase"/>
</dbReference>
<dbReference type="InterPro" id="IPR001128">
    <property type="entry name" value="Cyt_P450"/>
</dbReference>
<feature type="binding site" description="axial binding residue" evidence="7">
    <location>
        <position position="451"/>
    </location>
    <ligand>
        <name>heme</name>
        <dbReference type="ChEBI" id="CHEBI:30413"/>
    </ligand>
    <ligandPart>
        <name>Fe</name>
        <dbReference type="ChEBI" id="CHEBI:18248"/>
    </ligandPart>
</feature>
<dbReference type="PRINTS" id="PR00465">
    <property type="entry name" value="EP450IV"/>
</dbReference>
<dbReference type="GO" id="GO:0020037">
    <property type="term" value="F:heme binding"/>
    <property type="evidence" value="ECO:0007669"/>
    <property type="project" value="InterPro"/>
</dbReference>
<reference evidence="8" key="2">
    <citation type="submission" date="2020-02" db="EMBL/GenBank/DDBJ databases">
        <authorList>
            <person name="Gilchrist C.L.M."/>
            <person name="Chooi Y.-H."/>
        </authorList>
    </citation>
    <scope>NUCLEOTIDE SEQUENCE</scope>
    <source>
        <strain evidence="8">MST-FP2251</strain>
    </source>
</reference>
<sequence>MSVSAVVPWFLCDWVSSFFYDPFRDFATIKGNFNSLRLACASARGATTLEWIRAFPGQPIIRWRELGLRNYLLVADEEMIRDVLVNKAIDFEKPQMPRTIVGRLLGRGLAVSEGHEHRKQRFAMGPSVAAKNIRSFYPVIIEKVDRFLGQIEESMCRQQAGKEGKSAEGVVDMDGWIRYLMVEIIGVKVLGHDWGVEPGAQEKVAECFARVLDPSVTNIFYFTIYNVWPRWIVSLVPWSHGSLTDSLKDRLRVWCLDSIKRSQDNKNEIENENIDTSVIESMDHRGDFTASELSEQAMALLAGFESPSLALFWCCFELARHHEFQEKLRTEVRSHLLAEGCSQKWETIEALPLLNAFCREVLRLHPPVSVTIRQSVRDTVIGDVDVPANTRLFISAYAMQRRHDIWGPRGDEFWPERWLDLDENGNASLNQMGGATSMFAYMPFLHGRRACVAKELAYAGMRCVVAGLIGRFAMELQDSAQEVKVGD</sequence>
<protein>
    <recommendedName>
        <fullName evidence="10">Cytochrome P450</fullName>
    </recommendedName>
</protein>
<evidence type="ECO:0000256" key="5">
    <source>
        <dbReference type="ARBA" id="ARBA00023004"/>
    </source>
</evidence>
<evidence type="ECO:0000256" key="1">
    <source>
        <dbReference type="ARBA" id="ARBA00001971"/>
    </source>
</evidence>
<evidence type="ECO:0000313" key="9">
    <source>
        <dbReference type="Proteomes" id="UP001194746"/>
    </source>
</evidence>
<dbReference type="PRINTS" id="PR00385">
    <property type="entry name" value="P450"/>
</dbReference>
<dbReference type="PANTHER" id="PTHR24305">
    <property type="entry name" value="CYTOCHROME P450"/>
    <property type="match status" value="1"/>
</dbReference>
<keyword evidence="3 7" id="KW-0479">Metal-binding</keyword>
<dbReference type="GO" id="GO:0016705">
    <property type="term" value="F:oxidoreductase activity, acting on paired donors, with incorporation or reduction of molecular oxygen"/>
    <property type="evidence" value="ECO:0007669"/>
    <property type="project" value="InterPro"/>
</dbReference>
<proteinExistence type="inferred from homology"/>
<dbReference type="InterPro" id="IPR036396">
    <property type="entry name" value="Cyt_P450_sf"/>
</dbReference>
<dbReference type="GO" id="GO:0004497">
    <property type="term" value="F:monooxygenase activity"/>
    <property type="evidence" value="ECO:0007669"/>
    <property type="project" value="UniProtKB-KW"/>
</dbReference>
<dbReference type="EMBL" id="VCAU01000001">
    <property type="protein sequence ID" value="KAF9895175.1"/>
    <property type="molecule type" value="Genomic_DNA"/>
</dbReference>
<keyword evidence="4" id="KW-0560">Oxidoreductase</keyword>
<evidence type="ECO:0000256" key="3">
    <source>
        <dbReference type="ARBA" id="ARBA00022723"/>
    </source>
</evidence>
<keyword evidence="5 7" id="KW-0408">Iron</keyword>
<comment type="caution">
    <text evidence="8">The sequence shown here is derived from an EMBL/GenBank/DDBJ whole genome shotgun (WGS) entry which is preliminary data.</text>
</comment>
<evidence type="ECO:0000256" key="7">
    <source>
        <dbReference type="PIRSR" id="PIRSR602403-1"/>
    </source>
</evidence>
<dbReference type="InterPro" id="IPR002403">
    <property type="entry name" value="Cyt_P450_E_grp-IV"/>
</dbReference>
<dbReference type="AlphaFoldDB" id="A0AAD4CYQ2"/>
<reference evidence="8" key="1">
    <citation type="journal article" date="2019" name="Beilstein J. Org. Chem.">
        <title>Nanangenines: drimane sesquiterpenoids as the dominant metabolite cohort of a novel Australian fungus, Aspergillus nanangensis.</title>
        <authorList>
            <person name="Lacey H.J."/>
            <person name="Gilchrist C.L.M."/>
            <person name="Crombie A."/>
            <person name="Kalaitzis J.A."/>
            <person name="Vuong D."/>
            <person name="Rutledge P.J."/>
            <person name="Turner P."/>
            <person name="Pitt J.I."/>
            <person name="Lacey E."/>
            <person name="Chooi Y.H."/>
            <person name="Piggott A.M."/>
        </authorList>
    </citation>
    <scope>NUCLEOTIDE SEQUENCE</scope>
    <source>
        <strain evidence="8">MST-FP2251</strain>
    </source>
</reference>
<evidence type="ECO:0000313" key="8">
    <source>
        <dbReference type="EMBL" id="KAF9895175.1"/>
    </source>
</evidence>
<comment type="similarity">
    <text evidence="2">Belongs to the cytochrome P450 family.</text>
</comment>
<evidence type="ECO:0008006" key="10">
    <source>
        <dbReference type="Google" id="ProtNLM"/>
    </source>
</evidence>
<dbReference type="Pfam" id="PF00067">
    <property type="entry name" value="p450"/>
    <property type="match status" value="1"/>
</dbReference>
<keyword evidence="6" id="KW-0503">Monooxygenase</keyword>
<dbReference type="Proteomes" id="UP001194746">
    <property type="component" value="Unassembled WGS sequence"/>
</dbReference>
<evidence type="ECO:0000256" key="2">
    <source>
        <dbReference type="ARBA" id="ARBA00010617"/>
    </source>
</evidence>
<accession>A0AAD4CYQ2</accession>
<keyword evidence="7" id="KW-0349">Heme</keyword>
<dbReference type="Gene3D" id="1.10.630.10">
    <property type="entry name" value="Cytochrome P450"/>
    <property type="match status" value="1"/>
</dbReference>
<keyword evidence="9" id="KW-1185">Reference proteome</keyword>
<evidence type="ECO:0000256" key="6">
    <source>
        <dbReference type="ARBA" id="ARBA00023033"/>
    </source>
</evidence>
<dbReference type="SUPFAM" id="SSF48264">
    <property type="entry name" value="Cytochrome P450"/>
    <property type="match status" value="1"/>
</dbReference>
<name>A0AAD4CYQ2_ASPNN</name>
<evidence type="ECO:0000256" key="4">
    <source>
        <dbReference type="ARBA" id="ARBA00023002"/>
    </source>
</evidence>